<dbReference type="EMBL" id="OKRB01000002">
    <property type="protein sequence ID" value="SPE17459.1"/>
    <property type="molecule type" value="Genomic_DNA"/>
</dbReference>
<gene>
    <name evidence="3" type="ORF">SBA5_100057</name>
</gene>
<dbReference type="PANTHER" id="PTHR46438:SF11">
    <property type="entry name" value="LIPASE-RELATED"/>
    <property type="match status" value="1"/>
</dbReference>
<organism evidence="3 4">
    <name type="scientific">Candidatus Sulfuritelmatomonas gaucii</name>
    <dbReference type="NCBI Taxonomy" id="2043161"/>
    <lineage>
        <taxon>Bacteria</taxon>
        <taxon>Pseudomonadati</taxon>
        <taxon>Acidobacteriota</taxon>
        <taxon>Terriglobia</taxon>
        <taxon>Terriglobales</taxon>
        <taxon>Acidobacteriaceae</taxon>
        <taxon>Candidatus Sulfuritelmatomonas</taxon>
    </lineage>
</organism>
<dbReference type="Pfam" id="PF00561">
    <property type="entry name" value="Abhydrolase_1"/>
    <property type="match status" value="1"/>
</dbReference>
<protein>
    <submittedName>
        <fullName evidence="3">Alpha/beta hydrolase fold protein</fullName>
    </submittedName>
</protein>
<dbReference type="PANTHER" id="PTHR46438">
    <property type="entry name" value="ALPHA/BETA-HYDROLASES SUPERFAMILY PROTEIN"/>
    <property type="match status" value="1"/>
</dbReference>
<proteinExistence type="predicted"/>
<feature type="region of interest" description="Disordered" evidence="1">
    <location>
        <begin position="286"/>
        <end position="308"/>
    </location>
</feature>
<name>A0A2N9L2K4_9BACT</name>
<dbReference type="AlphaFoldDB" id="A0A2N9L2K4"/>
<dbReference type="SUPFAM" id="SSF53474">
    <property type="entry name" value="alpha/beta-Hydrolases"/>
    <property type="match status" value="1"/>
</dbReference>
<evidence type="ECO:0000313" key="3">
    <source>
        <dbReference type="EMBL" id="SPE17459.1"/>
    </source>
</evidence>
<dbReference type="InterPro" id="IPR000639">
    <property type="entry name" value="Epox_hydrolase-like"/>
</dbReference>
<evidence type="ECO:0000313" key="4">
    <source>
        <dbReference type="Proteomes" id="UP000239735"/>
    </source>
</evidence>
<evidence type="ECO:0000256" key="1">
    <source>
        <dbReference type="SAM" id="MobiDB-lite"/>
    </source>
</evidence>
<sequence>MMQEAPQPAYEEAFVDVGAVRVHYLHAGSGRPMLLIHGLLGSSRNWRNNIAALAQHAAIYAIDLVNMGKSQRVGGLDPGLQATANRIIAVMDALELPEADLVAHSYGGAVALMLAALHPRRVRRLALFAPANPYSRSGDQIVRTYGTVWGGLLARLLPYSPAQIQRIVLGELYGGAGRVVDRCLHEIVDVLRNPVTLRHVLSIVRCWFSERAKLKAALGRVKGIPTLLLWGDRDYTVDLISAVKLNRTLSGSELIVLPGGGHAVFEETPELANRIVLEWLDRHPLPTPQRRHMPQAVSVGGTTSGAAA</sequence>
<dbReference type="Proteomes" id="UP000239735">
    <property type="component" value="Unassembled WGS sequence"/>
</dbReference>
<accession>A0A2N9L2K4</accession>
<dbReference type="PRINTS" id="PR00412">
    <property type="entry name" value="EPOXHYDRLASE"/>
</dbReference>
<reference evidence="4" key="1">
    <citation type="submission" date="2018-02" db="EMBL/GenBank/DDBJ databases">
        <authorList>
            <person name="Hausmann B."/>
        </authorList>
    </citation>
    <scope>NUCLEOTIDE SEQUENCE [LARGE SCALE GENOMIC DNA]</scope>
    <source>
        <strain evidence="4">Peat soil MAG SbA5</strain>
    </source>
</reference>
<dbReference type="Gene3D" id="3.40.50.1820">
    <property type="entry name" value="alpha/beta hydrolase"/>
    <property type="match status" value="1"/>
</dbReference>
<dbReference type="InterPro" id="IPR000073">
    <property type="entry name" value="AB_hydrolase_1"/>
</dbReference>
<dbReference type="PRINTS" id="PR00111">
    <property type="entry name" value="ABHYDROLASE"/>
</dbReference>
<feature type="domain" description="AB hydrolase-1" evidence="2">
    <location>
        <begin position="32"/>
        <end position="268"/>
    </location>
</feature>
<dbReference type="InterPro" id="IPR029058">
    <property type="entry name" value="AB_hydrolase_fold"/>
</dbReference>
<dbReference type="GO" id="GO:0016787">
    <property type="term" value="F:hydrolase activity"/>
    <property type="evidence" value="ECO:0007669"/>
    <property type="project" value="UniProtKB-KW"/>
</dbReference>
<evidence type="ECO:0000259" key="2">
    <source>
        <dbReference type="Pfam" id="PF00561"/>
    </source>
</evidence>
<keyword evidence="3" id="KW-0378">Hydrolase</keyword>